<evidence type="ECO:0000256" key="4">
    <source>
        <dbReference type="ARBA" id="ARBA00022729"/>
    </source>
</evidence>
<accession>A0A8J3J5X6</accession>
<keyword evidence="3" id="KW-0813">Transport</keyword>
<dbReference type="GO" id="GO:0015833">
    <property type="term" value="P:peptide transport"/>
    <property type="evidence" value="ECO:0007669"/>
    <property type="project" value="TreeGrafter"/>
</dbReference>
<gene>
    <name evidence="6" type="ORF">Aru02nite_62640</name>
</gene>
<name>A0A8J3J5X6_9ACTN</name>
<evidence type="ECO:0000313" key="7">
    <source>
        <dbReference type="Proteomes" id="UP000612808"/>
    </source>
</evidence>
<dbReference type="EMBL" id="BOMB01000041">
    <property type="protein sequence ID" value="GID15375.1"/>
    <property type="molecule type" value="Genomic_DNA"/>
</dbReference>
<protein>
    <submittedName>
        <fullName evidence="6">Peptide ABC transporter substrate-binding protein</fullName>
    </submittedName>
</protein>
<evidence type="ECO:0000313" key="6">
    <source>
        <dbReference type="EMBL" id="GID15375.1"/>
    </source>
</evidence>
<sequence>MLGTTDKVTSLDPAGAYDLGSWTLMYNMYQTLLKIPVGSTTPQPDAATCSFSNPTTYRCVLRGGLTFSNGDPLTATDAKFTFDRMLAIKNPNGPSSLFSSLKSTAAPDAKTVVFTLNQADATFPYVLSTAAGALVDHKVFPASKLLADSNVIGSGRYVLSKYQAGQQAVFKPNTKYSGDEKLSNGGFIVHYFAQPSALKLAIQQGSVDVAYRNLSPTDLTSLKSNAKLSVIEGKGTEIRYVVFDFKTAVGGNAAVRKAVAQVIDRQAIASNAYNNTVKPLYSLIPNGLAGATESYKDTYGTSPDVAKAKATLASAGVKTPVALTLGWTPSHYGPNLADEATQIQRQLQASGLFKVTLKDAEWTQYQTLYKQGAYDAYLLGWFPDYPDADDYTLPFLVKGGFYQNGYDNPAVDSLVAQEKASSSQATRNAIFAKIQTQTAKDVPVVPTWQGGEIAVAGTKVTGVESTLDPSYTFRFWVVGKKG</sequence>
<dbReference type="Gene3D" id="3.10.105.10">
    <property type="entry name" value="Dipeptide-binding Protein, Domain 3"/>
    <property type="match status" value="1"/>
</dbReference>
<organism evidence="6 7">
    <name type="scientific">Actinocatenispora rupis</name>
    <dbReference type="NCBI Taxonomy" id="519421"/>
    <lineage>
        <taxon>Bacteria</taxon>
        <taxon>Bacillati</taxon>
        <taxon>Actinomycetota</taxon>
        <taxon>Actinomycetes</taxon>
        <taxon>Micromonosporales</taxon>
        <taxon>Micromonosporaceae</taxon>
        <taxon>Actinocatenispora</taxon>
    </lineage>
</organism>
<dbReference type="PANTHER" id="PTHR30290">
    <property type="entry name" value="PERIPLASMIC BINDING COMPONENT OF ABC TRANSPORTER"/>
    <property type="match status" value="1"/>
</dbReference>
<dbReference type="Gene3D" id="3.40.190.10">
    <property type="entry name" value="Periplasmic binding protein-like II"/>
    <property type="match status" value="1"/>
</dbReference>
<proteinExistence type="inferred from homology"/>
<dbReference type="Proteomes" id="UP000612808">
    <property type="component" value="Unassembled WGS sequence"/>
</dbReference>
<dbReference type="GO" id="GO:0043190">
    <property type="term" value="C:ATP-binding cassette (ABC) transporter complex"/>
    <property type="evidence" value="ECO:0007669"/>
    <property type="project" value="InterPro"/>
</dbReference>
<dbReference type="GO" id="GO:0042597">
    <property type="term" value="C:periplasmic space"/>
    <property type="evidence" value="ECO:0007669"/>
    <property type="project" value="UniProtKB-ARBA"/>
</dbReference>
<keyword evidence="7" id="KW-1185">Reference proteome</keyword>
<feature type="domain" description="Solute-binding protein family 5" evidence="5">
    <location>
        <begin position="43"/>
        <end position="401"/>
    </location>
</feature>
<dbReference type="GO" id="GO:1904680">
    <property type="term" value="F:peptide transmembrane transporter activity"/>
    <property type="evidence" value="ECO:0007669"/>
    <property type="project" value="TreeGrafter"/>
</dbReference>
<dbReference type="SUPFAM" id="SSF53850">
    <property type="entry name" value="Periplasmic binding protein-like II"/>
    <property type="match status" value="1"/>
</dbReference>
<dbReference type="InterPro" id="IPR039424">
    <property type="entry name" value="SBP_5"/>
</dbReference>
<comment type="similarity">
    <text evidence="2">Belongs to the bacterial solute-binding protein 5 family.</text>
</comment>
<dbReference type="Pfam" id="PF00496">
    <property type="entry name" value="SBP_bac_5"/>
    <property type="match status" value="1"/>
</dbReference>
<comment type="subcellular location">
    <subcellularLocation>
        <location evidence="1">Cell envelope</location>
    </subcellularLocation>
</comment>
<dbReference type="GO" id="GO:0030313">
    <property type="term" value="C:cell envelope"/>
    <property type="evidence" value="ECO:0007669"/>
    <property type="project" value="UniProtKB-SubCell"/>
</dbReference>
<dbReference type="InterPro" id="IPR000914">
    <property type="entry name" value="SBP_5_dom"/>
</dbReference>
<evidence type="ECO:0000256" key="3">
    <source>
        <dbReference type="ARBA" id="ARBA00022448"/>
    </source>
</evidence>
<dbReference type="AlphaFoldDB" id="A0A8J3J5X6"/>
<evidence type="ECO:0000259" key="5">
    <source>
        <dbReference type="Pfam" id="PF00496"/>
    </source>
</evidence>
<comment type="caution">
    <text evidence="6">The sequence shown here is derived from an EMBL/GenBank/DDBJ whole genome shotgun (WGS) entry which is preliminary data.</text>
</comment>
<keyword evidence="4" id="KW-0732">Signal</keyword>
<dbReference type="PIRSF" id="PIRSF002741">
    <property type="entry name" value="MppA"/>
    <property type="match status" value="1"/>
</dbReference>
<dbReference type="PANTHER" id="PTHR30290:SF10">
    <property type="entry name" value="PERIPLASMIC OLIGOPEPTIDE-BINDING PROTEIN-RELATED"/>
    <property type="match status" value="1"/>
</dbReference>
<reference evidence="6" key="1">
    <citation type="submission" date="2021-01" db="EMBL/GenBank/DDBJ databases">
        <title>Whole genome shotgun sequence of Actinocatenispora rupis NBRC 107355.</title>
        <authorList>
            <person name="Komaki H."/>
            <person name="Tamura T."/>
        </authorList>
    </citation>
    <scope>NUCLEOTIDE SEQUENCE</scope>
    <source>
        <strain evidence="6">NBRC 107355</strain>
    </source>
</reference>
<evidence type="ECO:0000256" key="1">
    <source>
        <dbReference type="ARBA" id="ARBA00004196"/>
    </source>
</evidence>
<dbReference type="InterPro" id="IPR030678">
    <property type="entry name" value="Peptide/Ni-bd"/>
</dbReference>
<dbReference type="Gene3D" id="3.90.76.10">
    <property type="entry name" value="Dipeptide-binding Protein, Domain 1"/>
    <property type="match status" value="1"/>
</dbReference>
<evidence type="ECO:0000256" key="2">
    <source>
        <dbReference type="ARBA" id="ARBA00005695"/>
    </source>
</evidence>